<dbReference type="GO" id="GO:0008800">
    <property type="term" value="F:beta-lactamase activity"/>
    <property type="evidence" value="ECO:0007669"/>
    <property type="project" value="UniProtKB-EC"/>
</dbReference>
<dbReference type="InterPro" id="IPR001466">
    <property type="entry name" value="Beta-lactam-related"/>
</dbReference>
<keyword evidence="2" id="KW-1185">Reference proteome</keyword>
<dbReference type="Gene3D" id="3.40.710.10">
    <property type="entry name" value="DD-peptidase/beta-lactamase superfamily"/>
    <property type="match status" value="1"/>
</dbReference>
<dbReference type="Proteomes" id="UP000218263">
    <property type="component" value="Chromosome"/>
</dbReference>
<dbReference type="InterPro" id="IPR012338">
    <property type="entry name" value="Beta-lactam/transpept-like"/>
</dbReference>
<proteinExistence type="predicted"/>
<dbReference type="EC" id="3.5.2.6" evidence="1"/>
<accession>A0A125T2L7</accession>
<gene>
    <name evidence="1" type="primary">ampC_1</name>
    <name evidence="1" type="ORF">MgSA37_01502</name>
</gene>
<evidence type="ECO:0000313" key="2">
    <source>
        <dbReference type="Proteomes" id="UP000218263"/>
    </source>
</evidence>
<name>A0A125T2L7_9SPHI</name>
<dbReference type="Pfam" id="PF00144">
    <property type="entry name" value="Beta-lactamase"/>
    <property type="match status" value="1"/>
</dbReference>
<dbReference type="OrthoDB" id="9793489at2"/>
<dbReference type="RefSeq" id="WP_096350841.1">
    <property type="nucleotide sequence ID" value="NZ_AP017313.1"/>
</dbReference>
<dbReference type="AlphaFoldDB" id="A0A125T2L7"/>
<dbReference type="SUPFAM" id="SSF56601">
    <property type="entry name" value="beta-lactamase/transpeptidase-like"/>
    <property type="match status" value="1"/>
</dbReference>
<keyword evidence="1" id="KW-0378">Hydrolase</keyword>
<dbReference type="InterPro" id="IPR050491">
    <property type="entry name" value="AmpC-like"/>
</dbReference>
<reference evidence="1 2" key="1">
    <citation type="submission" date="2015-12" db="EMBL/GenBank/DDBJ databases">
        <title>Genome sequence of Mucilaginibacter gotjawali.</title>
        <authorList>
            <person name="Lee J.S."/>
            <person name="Lee K.C."/>
            <person name="Kim K.K."/>
            <person name="Lee B.W."/>
        </authorList>
    </citation>
    <scope>NUCLEOTIDE SEQUENCE [LARGE SCALE GENOMIC DNA]</scope>
    <source>
        <strain evidence="1 2">SA3-7</strain>
    </source>
</reference>
<dbReference type="KEGG" id="mgot:MgSA37_01502"/>
<sequence length="473" mass="52250">MKSSLSFFFLFILLTMAKAQSRQQQKVDSVFQQVKKYFNQKNADAIYNMAGDAFQKELSIDAFNGVATNQLFPLGEIKEATLISFVNNNVATYKLKFDAITLQLLMSLDKKGKLELFLFQQYQEPVSDKTALVPSNNPLKTSTDRKVDSVARKYIQKANTVGLCIGVIDNGAISTYGYGETIKGNSKIPNGDVFFELGSITKTFTAILLAYYVNEGKVSLRDPIRKYLPDSVAANPQLASITLQELCNHTSGLERLPDNLIPHATDPLNPYKDYTKELLYDYLKTCKVKTQPGTQYAYSNLGAGLLGSILETISQKPYEEMVKEIICKPLGMYSTGQFLNPLAMPRFVQVYNAGGMPTPPWDFDVLAPCGALRSTLNDMLLYAKANMHPGNDKLGKGIELSHHITFTKDVKIGLAWHIITVNGVDYIFHNGGTNGSSSFMAFNTAKNIAVIVLSNAVESTDELGTGILKKLVD</sequence>
<dbReference type="PANTHER" id="PTHR46825:SF9">
    <property type="entry name" value="BETA-LACTAMASE-RELATED DOMAIN-CONTAINING PROTEIN"/>
    <property type="match status" value="1"/>
</dbReference>
<organism evidence="1 2">
    <name type="scientific">Mucilaginibacter gotjawali</name>
    <dbReference type="NCBI Taxonomy" id="1550579"/>
    <lineage>
        <taxon>Bacteria</taxon>
        <taxon>Pseudomonadati</taxon>
        <taxon>Bacteroidota</taxon>
        <taxon>Sphingobacteriia</taxon>
        <taxon>Sphingobacteriales</taxon>
        <taxon>Sphingobacteriaceae</taxon>
        <taxon>Mucilaginibacter</taxon>
    </lineage>
</organism>
<protein>
    <submittedName>
        <fullName evidence="1">Beta-lactamase</fullName>
        <ecNumber evidence="1">3.5.2.6</ecNumber>
    </submittedName>
</protein>
<dbReference type="EMBL" id="AP017313">
    <property type="protein sequence ID" value="BAU53335.1"/>
    <property type="molecule type" value="Genomic_DNA"/>
</dbReference>
<evidence type="ECO:0000313" key="1">
    <source>
        <dbReference type="EMBL" id="BAU53335.1"/>
    </source>
</evidence>
<dbReference type="PANTHER" id="PTHR46825">
    <property type="entry name" value="D-ALANYL-D-ALANINE-CARBOXYPEPTIDASE/ENDOPEPTIDASE AMPH"/>
    <property type="match status" value="1"/>
</dbReference>